<feature type="transmembrane region" description="Helical" evidence="7">
    <location>
        <begin position="352"/>
        <end position="374"/>
    </location>
</feature>
<accession>A0A7S4SYT3</accession>
<evidence type="ECO:0000256" key="6">
    <source>
        <dbReference type="SAM" id="MobiDB-lite"/>
    </source>
</evidence>
<organism evidence="9">
    <name type="scientific">Ditylum brightwellii</name>
    <dbReference type="NCBI Taxonomy" id="49249"/>
    <lineage>
        <taxon>Eukaryota</taxon>
        <taxon>Sar</taxon>
        <taxon>Stramenopiles</taxon>
        <taxon>Ochrophyta</taxon>
        <taxon>Bacillariophyta</taxon>
        <taxon>Mediophyceae</taxon>
        <taxon>Lithodesmiophycidae</taxon>
        <taxon>Lithodesmiales</taxon>
        <taxon>Lithodesmiaceae</taxon>
        <taxon>Ditylum</taxon>
    </lineage>
</organism>
<sequence length="451" mass="50095">MRVDEDNSRTHSPLHSMSFRRFLDGRNQSENRDGGGVDDLGESDSQGGGIVSSSSSIGSKKRGGGRRLRLSRVRSGTSNVSDSSGLSKVSTGTSSNKSPPPSGFDVEMGTTINSVTPMKEEDRGIESDDMIVENVDEEYLESSPLHSAITPDDDRYDENCYKKSLKIEEEEKEEHIVLAVFHLILNRHWKKKLMTAVVFTSFGLVVVDLLWFGYLTFFLDWFLDWMKRNPVDGCLAFIGMFVLATQIFIPTTILTLGSGFVFAEAYGMGKGIYLATATCFLGNLFGAVLSFIRSRYMMRDLVRLFAKRYPLVRKFDSALNQKGFKIMFLLRLSSVVPFNALNYIGGITSVKLSSFVASIVGILPSIIVTVVIGATAENIKEGQHSEQHRLYTNVLLCLGCALGTLTLIALWTLAREHLEQNEDEVTKAVCFRCSKTILALAISLFYSVHFK</sequence>
<evidence type="ECO:0000256" key="7">
    <source>
        <dbReference type="SAM" id="Phobius"/>
    </source>
</evidence>
<feature type="compositionally biased region" description="Basic residues" evidence="6">
    <location>
        <begin position="59"/>
        <end position="72"/>
    </location>
</feature>
<feature type="transmembrane region" description="Helical" evidence="7">
    <location>
        <begin position="235"/>
        <end position="260"/>
    </location>
</feature>
<dbReference type="PANTHER" id="PTHR12677:SF59">
    <property type="entry name" value="GOLGI APPARATUS MEMBRANE PROTEIN TVP38-RELATED"/>
    <property type="match status" value="1"/>
</dbReference>
<feature type="transmembrane region" description="Helical" evidence="7">
    <location>
        <begin position="394"/>
        <end position="413"/>
    </location>
</feature>
<dbReference type="EMBL" id="HBNS01056226">
    <property type="protein sequence ID" value="CAE4659580.1"/>
    <property type="molecule type" value="Transcribed_RNA"/>
</dbReference>
<dbReference type="AlphaFoldDB" id="A0A7S4SYT3"/>
<evidence type="ECO:0000256" key="5">
    <source>
        <dbReference type="ARBA" id="ARBA00023136"/>
    </source>
</evidence>
<feature type="transmembrane region" description="Helical" evidence="7">
    <location>
        <begin position="272"/>
        <end position="292"/>
    </location>
</feature>
<keyword evidence="5 7" id="KW-0472">Membrane</keyword>
<feature type="compositionally biased region" description="Basic and acidic residues" evidence="6">
    <location>
        <begin position="21"/>
        <end position="35"/>
    </location>
</feature>
<feature type="region of interest" description="Disordered" evidence="6">
    <location>
        <begin position="1"/>
        <end position="108"/>
    </location>
</feature>
<feature type="domain" description="VTT" evidence="8">
    <location>
        <begin position="249"/>
        <end position="374"/>
    </location>
</feature>
<dbReference type="InterPro" id="IPR015414">
    <property type="entry name" value="TMEM64"/>
</dbReference>
<evidence type="ECO:0000256" key="4">
    <source>
        <dbReference type="ARBA" id="ARBA00022989"/>
    </source>
</evidence>
<reference evidence="9" key="1">
    <citation type="submission" date="2021-01" db="EMBL/GenBank/DDBJ databases">
        <authorList>
            <person name="Corre E."/>
            <person name="Pelletier E."/>
            <person name="Niang G."/>
            <person name="Scheremetjew M."/>
            <person name="Finn R."/>
            <person name="Kale V."/>
            <person name="Holt S."/>
            <person name="Cochrane G."/>
            <person name="Meng A."/>
            <person name="Brown T."/>
            <person name="Cohen L."/>
        </authorList>
    </citation>
    <scope>NUCLEOTIDE SEQUENCE</scope>
    <source>
        <strain evidence="9">GSO104</strain>
    </source>
</reference>
<dbReference type="PANTHER" id="PTHR12677">
    <property type="entry name" value="GOLGI APPARATUS MEMBRANE PROTEIN TVP38-RELATED"/>
    <property type="match status" value="1"/>
</dbReference>
<keyword evidence="3 7" id="KW-0812">Transmembrane</keyword>
<feature type="transmembrane region" description="Helical" evidence="7">
    <location>
        <begin position="328"/>
        <end position="346"/>
    </location>
</feature>
<keyword evidence="4 7" id="KW-1133">Transmembrane helix</keyword>
<dbReference type="Pfam" id="PF09335">
    <property type="entry name" value="VTT_dom"/>
    <property type="match status" value="1"/>
</dbReference>
<evidence type="ECO:0000256" key="2">
    <source>
        <dbReference type="ARBA" id="ARBA00022475"/>
    </source>
</evidence>
<gene>
    <name evidence="9" type="ORF">DBRI00130_LOCUS40549</name>
</gene>
<proteinExistence type="predicted"/>
<feature type="compositionally biased region" description="Polar residues" evidence="6">
    <location>
        <begin position="77"/>
        <end position="97"/>
    </location>
</feature>
<dbReference type="InterPro" id="IPR032816">
    <property type="entry name" value="VTT_dom"/>
</dbReference>
<dbReference type="GO" id="GO:0005886">
    <property type="term" value="C:plasma membrane"/>
    <property type="evidence" value="ECO:0007669"/>
    <property type="project" value="UniProtKB-SubCell"/>
</dbReference>
<feature type="transmembrane region" description="Helical" evidence="7">
    <location>
        <begin position="425"/>
        <end position="448"/>
    </location>
</feature>
<name>A0A7S4SYT3_9STRA</name>
<feature type="transmembrane region" description="Helical" evidence="7">
    <location>
        <begin position="193"/>
        <end position="223"/>
    </location>
</feature>
<evidence type="ECO:0000256" key="1">
    <source>
        <dbReference type="ARBA" id="ARBA00004651"/>
    </source>
</evidence>
<evidence type="ECO:0000313" key="9">
    <source>
        <dbReference type="EMBL" id="CAE4659580.1"/>
    </source>
</evidence>
<protein>
    <recommendedName>
        <fullName evidence="8">VTT domain-containing protein</fullName>
    </recommendedName>
</protein>
<evidence type="ECO:0000256" key="3">
    <source>
        <dbReference type="ARBA" id="ARBA00022692"/>
    </source>
</evidence>
<keyword evidence="2" id="KW-1003">Cell membrane</keyword>
<comment type="subcellular location">
    <subcellularLocation>
        <location evidence="1">Cell membrane</location>
        <topology evidence="1">Multi-pass membrane protein</topology>
    </subcellularLocation>
</comment>
<evidence type="ECO:0000259" key="8">
    <source>
        <dbReference type="Pfam" id="PF09335"/>
    </source>
</evidence>